<sequence length="142" mass="15479">MRSATQCFQDLSNRTRCLPAPGGAAPEWEPAIDRLQRLEQRKLQLTMTQYTLRLSAARGAFSWQKSDGQAAESHQHGPGCGHGHGAPPVPTEEELAGALQETIQGLEETVAEINEQADELYEIVRNERDQDLGTAPDAAPCS</sequence>
<name>A0AAD9IP64_PROWI</name>
<evidence type="ECO:0000256" key="2">
    <source>
        <dbReference type="SAM" id="MobiDB-lite"/>
    </source>
</evidence>
<comment type="caution">
    <text evidence="3">The sequence shown here is derived from an EMBL/GenBank/DDBJ whole genome shotgun (WGS) entry which is preliminary data.</text>
</comment>
<dbReference type="AlphaFoldDB" id="A0AAD9IP64"/>
<accession>A0AAD9IP64</accession>
<evidence type="ECO:0000313" key="3">
    <source>
        <dbReference type="EMBL" id="KAK2080317.1"/>
    </source>
</evidence>
<feature type="region of interest" description="Disordered" evidence="2">
    <location>
        <begin position="63"/>
        <end position="93"/>
    </location>
</feature>
<proteinExistence type="predicted"/>
<feature type="coiled-coil region" evidence="1">
    <location>
        <begin position="96"/>
        <end position="130"/>
    </location>
</feature>
<keyword evidence="1" id="KW-0175">Coiled coil</keyword>
<evidence type="ECO:0000256" key="1">
    <source>
        <dbReference type="SAM" id="Coils"/>
    </source>
</evidence>
<protein>
    <submittedName>
        <fullName evidence="3">Uncharacterized protein</fullName>
    </submittedName>
</protein>
<keyword evidence="4" id="KW-1185">Reference proteome</keyword>
<organism evidence="3 4">
    <name type="scientific">Prototheca wickerhamii</name>
    <dbReference type="NCBI Taxonomy" id="3111"/>
    <lineage>
        <taxon>Eukaryota</taxon>
        <taxon>Viridiplantae</taxon>
        <taxon>Chlorophyta</taxon>
        <taxon>core chlorophytes</taxon>
        <taxon>Trebouxiophyceae</taxon>
        <taxon>Chlorellales</taxon>
        <taxon>Chlorellaceae</taxon>
        <taxon>Prototheca</taxon>
    </lineage>
</organism>
<gene>
    <name evidence="3" type="ORF">QBZ16_000170</name>
</gene>
<dbReference type="Proteomes" id="UP001255856">
    <property type="component" value="Unassembled WGS sequence"/>
</dbReference>
<dbReference type="EMBL" id="JASFZW010000001">
    <property type="protein sequence ID" value="KAK2080317.1"/>
    <property type="molecule type" value="Genomic_DNA"/>
</dbReference>
<evidence type="ECO:0000313" key="4">
    <source>
        <dbReference type="Proteomes" id="UP001255856"/>
    </source>
</evidence>
<reference evidence="3" key="1">
    <citation type="submission" date="2021-01" db="EMBL/GenBank/DDBJ databases">
        <authorList>
            <person name="Eckstrom K.M.E."/>
        </authorList>
    </citation>
    <scope>NUCLEOTIDE SEQUENCE</scope>
    <source>
        <strain evidence="3">UVCC 0001</strain>
    </source>
</reference>